<dbReference type="OrthoDB" id="4332097at2759"/>
<dbReference type="GeneID" id="36562106"/>
<sequence>MLVYQGKLNTNTDYATEDEVITLTISGALEQGSPAVITGQWTVSYEGVSKENYTQAGTITTLEDDHIELYVDEDKYYWFIGTVSDEKIVLDMKSPDLEDYGHAELSLVYSDQ</sequence>
<protein>
    <recommendedName>
        <fullName evidence="3">Lipocalin-like domain-containing protein</fullName>
    </recommendedName>
</protein>
<name>A0A2I2GF40_9EURO</name>
<dbReference type="EMBL" id="MSFO01000002">
    <property type="protein sequence ID" value="PLB51503.1"/>
    <property type="molecule type" value="Genomic_DNA"/>
</dbReference>
<accession>A0A2I2GF40</accession>
<evidence type="ECO:0000313" key="2">
    <source>
        <dbReference type="Proteomes" id="UP000234275"/>
    </source>
</evidence>
<dbReference type="RefSeq" id="XP_024706805.1">
    <property type="nucleotide sequence ID" value="XM_024854400.1"/>
</dbReference>
<gene>
    <name evidence="1" type="ORF">P170DRAFT_506509</name>
</gene>
<organism evidence="1 2">
    <name type="scientific">Aspergillus steynii IBT 23096</name>
    <dbReference type="NCBI Taxonomy" id="1392250"/>
    <lineage>
        <taxon>Eukaryota</taxon>
        <taxon>Fungi</taxon>
        <taxon>Dikarya</taxon>
        <taxon>Ascomycota</taxon>
        <taxon>Pezizomycotina</taxon>
        <taxon>Eurotiomycetes</taxon>
        <taxon>Eurotiomycetidae</taxon>
        <taxon>Eurotiales</taxon>
        <taxon>Aspergillaceae</taxon>
        <taxon>Aspergillus</taxon>
        <taxon>Aspergillus subgen. Circumdati</taxon>
    </lineage>
</organism>
<reference evidence="1 2" key="1">
    <citation type="submission" date="2016-12" db="EMBL/GenBank/DDBJ databases">
        <title>The genomes of Aspergillus section Nigri reveals drivers in fungal speciation.</title>
        <authorList>
            <consortium name="DOE Joint Genome Institute"/>
            <person name="Vesth T.C."/>
            <person name="Nybo J."/>
            <person name="Theobald S."/>
            <person name="Brandl J."/>
            <person name="Frisvad J.C."/>
            <person name="Nielsen K.F."/>
            <person name="Lyhne E.K."/>
            <person name="Kogle M.E."/>
            <person name="Kuo A."/>
            <person name="Riley R."/>
            <person name="Clum A."/>
            <person name="Nolan M."/>
            <person name="Lipzen A."/>
            <person name="Salamov A."/>
            <person name="Henrissat B."/>
            <person name="Wiebenga A."/>
            <person name="De Vries R.P."/>
            <person name="Grigoriev I.V."/>
            <person name="Mortensen U.H."/>
            <person name="Andersen M.R."/>
            <person name="Baker S.E."/>
        </authorList>
    </citation>
    <scope>NUCLEOTIDE SEQUENCE [LARGE SCALE GENOMIC DNA]</scope>
    <source>
        <strain evidence="1 2">IBT 23096</strain>
    </source>
</reference>
<evidence type="ECO:0000313" key="1">
    <source>
        <dbReference type="EMBL" id="PLB51503.1"/>
    </source>
</evidence>
<comment type="caution">
    <text evidence="1">The sequence shown here is derived from an EMBL/GenBank/DDBJ whole genome shotgun (WGS) entry which is preliminary data.</text>
</comment>
<proteinExistence type="predicted"/>
<dbReference type="AlphaFoldDB" id="A0A2I2GF40"/>
<dbReference type="Proteomes" id="UP000234275">
    <property type="component" value="Unassembled WGS sequence"/>
</dbReference>
<keyword evidence="2" id="KW-1185">Reference proteome</keyword>
<dbReference type="VEuPathDB" id="FungiDB:P170DRAFT_506509"/>
<evidence type="ECO:0008006" key="3">
    <source>
        <dbReference type="Google" id="ProtNLM"/>
    </source>
</evidence>